<sequence>QGGSGEFMKVSYCQCCLCLFAHFTPTECCFKYVQKAIQHVRSFYETSRDCSLPAVVRETQQLPPSHPAWERVAGGGLWEESRSVGGKKLGFGAFC</sequence>
<dbReference type="SUPFAM" id="SSF54117">
    <property type="entry name" value="Interleukin 8-like chemokines"/>
    <property type="match status" value="1"/>
</dbReference>
<dbReference type="InterPro" id="IPR001811">
    <property type="entry name" value="Chemokine_IL8-like_dom"/>
</dbReference>
<keyword evidence="4" id="KW-1185">Reference proteome</keyword>
<reference evidence="3" key="2">
    <citation type="submission" date="2025-09" db="UniProtKB">
        <authorList>
            <consortium name="Ensembl"/>
        </authorList>
    </citation>
    <scope>IDENTIFICATION</scope>
</reference>
<dbReference type="Gene3D" id="2.40.50.40">
    <property type="match status" value="1"/>
</dbReference>
<feature type="domain" description="Chemokine interleukin-8-like" evidence="2">
    <location>
        <begin position="27"/>
        <end position="59"/>
    </location>
</feature>
<accession>A0A8C3KPR9</accession>
<evidence type="ECO:0000256" key="1">
    <source>
        <dbReference type="ARBA" id="ARBA00022514"/>
    </source>
</evidence>
<proteinExistence type="predicted"/>
<keyword evidence="1" id="KW-0202">Cytokine</keyword>
<organism evidence="3 4">
    <name type="scientific">Calidris pygmaea</name>
    <name type="common">Spoon-billed sandpiper</name>
    <dbReference type="NCBI Taxonomy" id="425635"/>
    <lineage>
        <taxon>Eukaryota</taxon>
        <taxon>Metazoa</taxon>
        <taxon>Chordata</taxon>
        <taxon>Craniata</taxon>
        <taxon>Vertebrata</taxon>
        <taxon>Euteleostomi</taxon>
        <taxon>Archelosauria</taxon>
        <taxon>Archosauria</taxon>
        <taxon>Dinosauria</taxon>
        <taxon>Saurischia</taxon>
        <taxon>Theropoda</taxon>
        <taxon>Coelurosauria</taxon>
        <taxon>Aves</taxon>
        <taxon>Neognathae</taxon>
        <taxon>Neoaves</taxon>
        <taxon>Charadriiformes</taxon>
        <taxon>Scolopacidae</taxon>
        <taxon>Calidris</taxon>
    </lineage>
</organism>
<reference evidence="3" key="1">
    <citation type="submission" date="2025-08" db="UniProtKB">
        <authorList>
            <consortium name="Ensembl"/>
        </authorList>
    </citation>
    <scope>IDENTIFICATION</scope>
</reference>
<evidence type="ECO:0000259" key="2">
    <source>
        <dbReference type="Pfam" id="PF00048"/>
    </source>
</evidence>
<evidence type="ECO:0000313" key="4">
    <source>
        <dbReference type="Proteomes" id="UP000694419"/>
    </source>
</evidence>
<dbReference type="GO" id="GO:0006955">
    <property type="term" value="P:immune response"/>
    <property type="evidence" value="ECO:0007669"/>
    <property type="project" value="InterPro"/>
</dbReference>
<dbReference type="Pfam" id="PF00048">
    <property type="entry name" value="IL8"/>
    <property type="match status" value="1"/>
</dbReference>
<evidence type="ECO:0000313" key="3">
    <source>
        <dbReference type="Ensembl" id="ENSCPGP00000027529.1"/>
    </source>
</evidence>
<dbReference type="AlphaFoldDB" id="A0A8C3KPR9"/>
<protein>
    <recommendedName>
        <fullName evidence="2">Chemokine interleukin-8-like domain-containing protein</fullName>
    </recommendedName>
</protein>
<dbReference type="InterPro" id="IPR036048">
    <property type="entry name" value="Interleukin_8-like_sf"/>
</dbReference>
<dbReference type="GO" id="GO:0005615">
    <property type="term" value="C:extracellular space"/>
    <property type="evidence" value="ECO:0007669"/>
    <property type="project" value="UniProtKB-KW"/>
</dbReference>
<dbReference type="GO" id="GO:0008009">
    <property type="term" value="F:chemokine activity"/>
    <property type="evidence" value="ECO:0007669"/>
    <property type="project" value="InterPro"/>
</dbReference>
<dbReference type="Proteomes" id="UP000694419">
    <property type="component" value="Unplaced"/>
</dbReference>
<dbReference type="Ensembl" id="ENSCPGT00000030052.1">
    <property type="protein sequence ID" value="ENSCPGP00000027529.1"/>
    <property type="gene ID" value="ENSCPGG00000018980.1"/>
</dbReference>
<name>A0A8C3KPR9_9CHAR</name>